<dbReference type="PANTHER" id="PTHR30222">
    <property type="entry name" value="SPERMIDINE/PUTRESCINE-BINDING PERIPLASMIC PROTEIN"/>
    <property type="match status" value="1"/>
</dbReference>
<evidence type="ECO:0000313" key="6">
    <source>
        <dbReference type="EMBL" id="ODS22679.1"/>
    </source>
</evidence>
<comment type="similarity">
    <text evidence="5">Belongs to the bacterial solute-binding protein PotD/PotF family.</text>
</comment>
<dbReference type="InterPro" id="IPR001188">
    <property type="entry name" value="Sperm_putr-bd"/>
</dbReference>
<accession>A0A1D2QM74</accession>
<dbReference type="PANTHER" id="PTHR30222:SF12">
    <property type="entry name" value="NORSPERMIDINE SENSOR"/>
    <property type="match status" value="1"/>
</dbReference>
<dbReference type="EMBL" id="MDLC01000058">
    <property type="protein sequence ID" value="ODS22679.1"/>
    <property type="molecule type" value="Genomic_DNA"/>
</dbReference>
<proteinExistence type="inferred from homology"/>
<evidence type="ECO:0000256" key="2">
    <source>
        <dbReference type="ARBA" id="ARBA00022448"/>
    </source>
</evidence>
<evidence type="ECO:0000256" key="5">
    <source>
        <dbReference type="PIRNR" id="PIRNR019574"/>
    </source>
</evidence>
<keyword evidence="4 5" id="KW-0574">Periplasm</keyword>
<dbReference type="InterPro" id="IPR006059">
    <property type="entry name" value="SBP"/>
</dbReference>
<dbReference type="GO" id="GO:0019808">
    <property type="term" value="F:polyamine binding"/>
    <property type="evidence" value="ECO:0007669"/>
    <property type="project" value="InterPro"/>
</dbReference>
<organism evidence="6 7">
    <name type="scientific">Candidatus Endobugula sertula</name>
    <name type="common">Bugula neritina bacterial symbiont</name>
    <dbReference type="NCBI Taxonomy" id="62101"/>
    <lineage>
        <taxon>Bacteria</taxon>
        <taxon>Pseudomonadati</taxon>
        <taxon>Pseudomonadota</taxon>
        <taxon>Gammaproteobacteria</taxon>
        <taxon>Cellvibrionales</taxon>
        <taxon>Cellvibrionaceae</taxon>
        <taxon>Candidatus Endobugula</taxon>
    </lineage>
</organism>
<evidence type="ECO:0000256" key="3">
    <source>
        <dbReference type="ARBA" id="ARBA00022729"/>
    </source>
</evidence>
<comment type="function">
    <text evidence="5">Required for the activity of the bacterial periplasmic transport system of putrescine.</text>
</comment>
<dbReference type="GO" id="GO:0015846">
    <property type="term" value="P:polyamine transport"/>
    <property type="evidence" value="ECO:0007669"/>
    <property type="project" value="InterPro"/>
</dbReference>
<evidence type="ECO:0000256" key="4">
    <source>
        <dbReference type="ARBA" id="ARBA00022764"/>
    </source>
</evidence>
<dbReference type="PRINTS" id="PR00909">
    <property type="entry name" value="SPERMDNBNDNG"/>
</dbReference>
<protein>
    <recommendedName>
        <fullName evidence="5">Putrescine-binding periplasmic protein</fullName>
    </recommendedName>
</protein>
<evidence type="ECO:0000313" key="7">
    <source>
        <dbReference type="Proteomes" id="UP000242502"/>
    </source>
</evidence>
<dbReference type="Gene3D" id="3.40.190.10">
    <property type="entry name" value="Periplasmic binding protein-like II"/>
    <property type="match status" value="2"/>
</dbReference>
<dbReference type="Pfam" id="PF13416">
    <property type="entry name" value="SBP_bac_8"/>
    <property type="match status" value="1"/>
</dbReference>
<gene>
    <name evidence="6" type="ORF">AB835_12870</name>
</gene>
<dbReference type="STRING" id="62101.AB835_12870"/>
<keyword evidence="2 5" id="KW-0813">Transport</keyword>
<comment type="caution">
    <text evidence="6">The sequence shown here is derived from an EMBL/GenBank/DDBJ whole genome shotgun (WGS) entry which is preliminary data.</text>
</comment>
<dbReference type="SUPFAM" id="SSF53850">
    <property type="entry name" value="Periplasmic binding protein-like II"/>
    <property type="match status" value="1"/>
</dbReference>
<dbReference type="Proteomes" id="UP000242502">
    <property type="component" value="Unassembled WGS sequence"/>
</dbReference>
<keyword evidence="3" id="KW-0732">Signal</keyword>
<evidence type="ECO:0000256" key="1">
    <source>
        <dbReference type="ARBA" id="ARBA00004418"/>
    </source>
</evidence>
<dbReference type="GO" id="GO:0042597">
    <property type="term" value="C:periplasmic space"/>
    <property type="evidence" value="ECO:0007669"/>
    <property type="project" value="UniProtKB-SubCell"/>
</dbReference>
<sequence length="342" mass="37523">MKLTNLLGAAAVLFGSAVYAEGSLNIYNWSGYISDDMVKKFETETGIDVTIDTYDSNDTLLAKLQQGGGGYDIAIATQSFIPIMISEGLIQKINTDGAINMKAILPSLQSPEWDKGNQYSIPYMWGTTNFAVNTSVYKGDINTFKILFEPPEGLQGNINIFDAASEIVPMASIYLGVPLCSEDPTEMQKVLNLLKAQKEHVKTYSSKSGSIREALAAGELYMSSYWSGSAMRTRGLNKDIRYAYPVEGSLAWVDNVVVPKGAKNFDNAVAFIKFLMKPENAAMNSNSLKYHNGIQGSETLFDPALLEAPEMSVPDTSKLYFAKTCGEKATKLVDRIWTNLLQ</sequence>
<reference evidence="6 7" key="1">
    <citation type="journal article" date="2016" name="Appl. Environ. Microbiol.">
        <title>Lack of Overt Genome Reduction in the Bryostatin-Producing Bryozoan Symbiont "Candidatus Endobugula sertula".</title>
        <authorList>
            <person name="Miller I.J."/>
            <person name="Vanee N."/>
            <person name="Fong S.S."/>
            <person name="Lim-Fong G.E."/>
            <person name="Kwan J.C."/>
        </authorList>
    </citation>
    <scope>NUCLEOTIDE SEQUENCE [LARGE SCALE GENOMIC DNA]</scope>
    <source>
        <strain evidence="6">AB1-4</strain>
    </source>
</reference>
<comment type="subcellular location">
    <subcellularLocation>
        <location evidence="1 5">Periplasm</location>
    </subcellularLocation>
</comment>
<name>A0A1D2QM74_9GAMM</name>
<dbReference type="AlphaFoldDB" id="A0A1D2QM74"/>
<dbReference type="PIRSF" id="PIRSF019574">
    <property type="entry name" value="Periplasmic_polyamine_BP"/>
    <property type="match status" value="1"/>
</dbReference>